<dbReference type="PROSITE" id="PS50294">
    <property type="entry name" value="WD_REPEATS_REGION"/>
    <property type="match status" value="2"/>
</dbReference>
<evidence type="ECO:0000256" key="5">
    <source>
        <dbReference type="ARBA" id="ARBA00022737"/>
    </source>
</evidence>
<dbReference type="Pfam" id="PF00400">
    <property type="entry name" value="WD40"/>
    <property type="match status" value="5"/>
</dbReference>
<dbReference type="SMART" id="SM00220">
    <property type="entry name" value="S_TKc"/>
    <property type="match status" value="1"/>
</dbReference>
<dbReference type="InterPro" id="IPR017441">
    <property type="entry name" value="Protein_kinase_ATP_BS"/>
</dbReference>
<keyword evidence="15" id="KW-1185">Reference proteome</keyword>
<dbReference type="Pfam" id="PF00069">
    <property type="entry name" value="Pkinase"/>
    <property type="match status" value="1"/>
</dbReference>
<dbReference type="PANTHER" id="PTHR11024">
    <property type="entry name" value="NUCLEAR PORE COMPLEX PROTEIN SEC13 / SEH1 FAMILY MEMBER"/>
    <property type="match status" value="1"/>
</dbReference>
<feature type="binding site" evidence="11">
    <location>
        <position position="43"/>
    </location>
    <ligand>
        <name>ATP</name>
        <dbReference type="ChEBI" id="CHEBI:30616"/>
    </ligand>
</feature>
<dbReference type="CDD" id="cd06606">
    <property type="entry name" value="STKc_MAPKKK"/>
    <property type="match status" value="1"/>
</dbReference>
<dbReference type="PROSITE" id="PS00108">
    <property type="entry name" value="PROTEIN_KINASE_ST"/>
    <property type="match status" value="1"/>
</dbReference>
<dbReference type="PROSITE" id="PS00107">
    <property type="entry name" value="PROTEIN_KINASE_ATP"/>
    <property type="match status" value="1"/>
</dbReference>
<keyword evidence="8 11" id="KW-0067">ATP-binding</keyword>
<feature type="repeat" description="WD" evidence="10">
    <location>
        <begin position="540"/>
        <end position="574"/>
    </location>
</feature>
<keyword evidence="12" id="KW-0472">Membrane</keyword>
<dbReference type="InterPro" id="IPR015943">
    <property type="entry name" value="WD40/YVTN_repeat-like_dom_sf"/>
</dbReference>
<dbReference type="PROSITE" id="PS50011">
    <property type="entry name" value="PROTEIN_KINASE_DOM"/>
    <property type="match status" value="1"/>
</dbReference>
<evidence type="ECO:0000313" key="14">
    <source>
        <dbReference type="EMBL" id="KAG5404022.1"/>
    </source>
</evidence>
<dbReference type="PANTHER" id="PTHR11024:SF20">
    <property type="entry name" value="PROTEIN TRANSPORT PROTEIN SEC13 HOMOLOG B"/>
    <property type="match status" value="1"/>
</dbReference>
<evidence type="ECO:0000256" key="7">
    <source>
        <dbReference type="ARBA" id="ARBA00022777"/>
    </source>
</evidence>
<dbReference type="InterPro" id="IPR000719">
    <property type="entry name" value="Prot_kinase_dom"/>
</dbReference>
<feature type="repeat" description="WD" evidence="10">
    <location>
        <begin position="587"/>
        <end position="620"/>
    </location>
</feature>
<dbReference type="InterPro" id="IPR008271">
    <property type="entry name" value="Ser/Thr_kinase_AS"/>
</dbReference>
<evidence type="ECO:0000259" key="13">
    <source>
        <dbReference type="PROSITE" id="PS50011"/>
    </source>
</evidence>
<dbReference type="Gene3D" id="2.130.10.10">
    <property type="entry name" value="YVTN repeat-like/Quinoprotein amine dehydrogenase"/>
    <property type="match status" value="1"/>
</dbReference>
<evidence type="ECO:0000256" key="2">
    <source>
        <dbReference type="ARBA" id="ARBA00022448"/>
    </source>
</evidence>
<sequence length="789" mass="86981">MEKQSITNTSSSSWIRGSCIGRGCFGTVTKAVSKIDGGVFAVKSVDLATCLPSQSESLENEITILRSLKSHPHIVRFLGDDVSKEGTTSFRNLHLEYLPEGDVSNGGTVVDETLLRRYVWCLVSALGHVHSNEIVHCDVKSKNVLVVNGGSSVKLADFGSAMEFKKQTAGIAPRGSPLWMAPEVIRGEYQGPESDVWSLGCTVIEMLTGKPAWEDNGFDSLSRIGYSNELPFIPAGVSELGRDFLEKCLRRDRSKRWSCGQLLEHPFLCQDHHSFVTESSPRCVLDWVNSDFEEDEESDVARVESTVSAMARMSKLATTGGVKWESNGWIEVRANAFEESGAQGEYLVSTRVESELNTSVRPPGNEESTSAMTCELLLLLVVENIQIYVKFYSIIIRVIYFCYHHEYNNKKKLREKISFILSLNFLFGNACDSDRSIYFLKALLRGVMSVLTLNCCLFLLITLVYTNPILVVREELRPCKSRKSHSGNMPGQKIETGHEDMVHDVQMDYYGKRVATASSDCTIKITGVSNNGGSQHLATLTGHRGPVWQVAWAHPKFGSFLASCSYDGQVILWKESSQNQWTQAHVFTDHKSSVNSIAWAPHDLGLSLACGSSDGNISVFTGRADGGWDTTKIDQAHPVGVTSVSWAPATSPGALVSSGLLDPVYKLASGGCDNTVKVWKLSNGSWKMDCFPALQKHTDWVRDVAWAPNLGLPKSTIASGSQDGKVIIWTVGKEGEQWEGKVLKDFMTPVWRVSWSLTGNMLAVSDGNNNVTVWKEAVDGEWEQVTVLE</sequence>
<evidence type="ECO:0000256" key="4">
    <source>
        <dbReference type="ARBA" id="ARBA00022679"/>
    </source>
</evidence>
<keyword evidence="12" id="KW-0812">Transmembrane</keyword>
<comment type="similarity">
    <text evidence="1">Belongs to the WD repeat SEC13 family.</text>
</comment>
<gene>
    <name evidence="14" type="primary">A03p017380.1_BraROA</name>
    <name evidence="14" type="ORF">IGI04_010141</name>
</gene>
<evidence type="ECO:0000256" key="12">
    <source>
        <dbReference type="SAM" id="Phobius"/>
    </source>
</evidence>
<protein>
    <recommendedName>
        <fullName evidence="13">Protein kinase domain-containing protein</fullName>
    </recommendedName>
</protein>
<feature type="domain" description="Protein kinase" evidence="13">
    <location>
        <begin position="14"/>
        <end position="268"/>
    </location>
</feature>
<keyword evidence="2" id="KW-0813">Transport</keyword>
<dbReference type="EMBL" id="JADBGQ010000003">
    <property type="protein sequence ID" value="KAG5404022.1"/>
    <property type="molecule type" value="Genomic_DNA"/>
</dbReference>
<reference evidence="14 15" key="1">
    <citation type="submission" date="2021-03" db="EMBL/GenBank/DDBJ databases">
        <authorList>
            <person name="King G.J."/>
            <person name="Bancroft I."/>
            <person name="Baten A."/>
            <person name="Bloomfield J."/>
            <person name="Borpatragohain P."/>
            <person name="He Z."/>
            <person name="Irish N."/>
            <person name="Irwin J."/>
            <person name="Liu K."/>
            <person name="Mauleon R.P."/>
            <person name="Moore J."/>
            <person name="Morris R."/>
            <person name="Ostergaard L."/>
            <person name="Wang B."/>
            <person name="Wells R."/>
        </authorList>
    </citation>
    <scope>NUCLEOTIDE SEQUENCE [LARGE SCALE GENOMIC DNA]</scope>
    <source>
        <strain evidence="14">R-o-18</strain>
        <tissue evidence="14">Leaf</tissue>
    </source>
</reference>
<dbReference type="SUPFAM" id="SSF56112">
    <property type="entry name" value="Protein kinase-like (PK-like)"/>
    <property type="match status" value="1"/>
</dbReference>
<keyword evidence="12" id="KW-1133">Transmembrane helix</keyword>
<feature type="repeat" description="WD" evidence="10">
    <location>
        <begin position="694"/>
        <end position="731"/>
    </location>
</feature>
<feature type="transmembrane region" description="Helical" evidence="12">
    <location>
        <begin position="442"/>
        <end position="465"/>
    </location>
</feature>
<dbReference type="PRINTS" id="PR00320">
    <property type="entry name" value="GPROTEINBRPT"/>
</dbReference>
<dbReference type="SUPFAM" id="SSF50978">
    <property type="entry name" value="WD40 repeat-like"/>
    <property type="match status" value="1"/>
</dbReference>
<organism evidence="14 15">
    <name type="scientific">Brassica rapa subsp. trilocularis</name>
    <dbReference type="NCBI Taxonomy" id="1813537"/>
    <lineage>
        <taxon>Eukaryota</taxon>
        <taxon>Viridiplantae</taxon>
        <taxon>Streptophyta</taxon>
        <taxon>Embryophyta</taxon>
        <taxon>Tracheophyta</taxon>
        <taxon>Spermatophyta</taxon>
        <taxon>Magnoliopsida</taxon>
        <taxon>eudicotyledons</taxon>
        <taxon>Gunneridae</taxon>
        <taxon>Pentapetalae</taxon>
        <taxon>rosids</taxon>
        <taxon>malvids</taxon>
        <taxon>Brassicales</taxon>
        <taxon>Brassicaceae</taxon>
        <taxon>Brassiceae</taxon>
        <taxon>Brassica</taxon>
    </lineage>
</organism>
<evidence type="ECO:0000256" key="1">
    <source>
        <dbReference type="ARBA" id="ARBA00010102"/>
    </source>
</evidence>
<keyword evidence="9" id="KW-0653">Protein transport</keyword>
<comment type="caution">
    <text evidence="14">The sequence shown here is derived from an EMBL/GenBank/DDBJ whole genome shotgun (WGS) entry which is preliminary data.</text>
</comment>
<feature type="transmembrane region" description="Helical" evidence="12">
    <location>
        <begin position="376"/>
        <end position="403"/>
    </location>
</feature>
<evidence type="ECO:0000256" key="9">
    <source>
        <dbReference type="ARBA" id="ARBA00022927"/>
    </source>
</evidence>
<keyword evidence="7" id="KW-0418">Kinase</keyword>
<dbReference type="Gene3D" id="1.10.510.10">
    <property type="entry name" value="Transferase(Phosphotransferase) domain 1"/>
    <property type="match status" value="1"/>
</dbReference>
<keyword evidence="5" id="KW-0677">Repeat</keyword>
<dbReference type="PROSITE" id="PS50082">
    <property type="entry name" value="WD_REPEATS_2"/>
    <property type="match status" value="4"/>
</dbReference>
<accession>A0ABQ7MZB1</accession>
<dbReference type="InterPro" id="IPR037363">
    <property type="entry name" value="Sec13/Seh1_fam"/>
</dbReference>
<feature type="repeat" description="WD" evidence="10">
    <location>
        <begin position="667"/>
        <end position="689"/>
    </location>
</feature>
<evidence type="ECO:0000256" key="6">
    <source>
        <dbReference type="ARBA" id="ARBA00022741"/>
    </source>
</evidence>
<dbReference type="InterPro" id="IPR036322">
    <property type="entry name" value="WD40_repeat_dom_sf"/>
</dbReference>
<keyword evidence="4" id="KW-0808">Transferase</keyword>
<evidence type="ECO:0000313" key="15">
    <source>
        <dbReference type="Proteomes" id="UP000823674"/>
    </source>
</evidence>
<evidence type="ECO:0000256" key="3">
    <source>
        <dbReference type="ARBA" id="ARBA00022574"/>
    </source>
</evidence>
<name>A0ABQ7MZB1_BRACM</name>
<evidence type="ECO:0000256" key="10">
    <source>
        <dbReference type="PROSITE-ProRule" id="PRU00221"/>
    </source>
</evidence>
<keyword evidence="3 10" id="KW-0853">WD repeat</keyword>
<dbReference type="Proteomes" id="UP000823674">
    <property type="component" value="Chromosome A03"/>
</dbReference>
<dbReference type="InterPro" id="IPR011009">
    <property type="entry name" value="Kinase-like_dom_sf"/>
</dbReference>
<dbReference type="InterPro" id="IPR020472">
    <property type="entry name" value="WD40_PAC1"/>
</dbReference>
<dbReference type="InterPro" id="IPR001680">
    <property type="entry name" value="WD40_rpt"/>
</dbReference>
<keyword evidence="6 11" id="KW-0547">Nucleotide-binding</keyword>
<evidence type="ECO:0000256" key="8">
    <source>
        <dbReference type="ARBA" id="ARBA00022840"/>
    </source>
</evidence>
<evidence type="ECO:0000256" key="11">
    <source>
        <dbReference type="PROSITE-ProRule" id="PRU10141"/>
    </source>
</evidence>
<dbReference type="SMART" id="SM00320">
    <property type="entry name" value="WD40"/>
    <property type="match status" value="6"/>
</dbReference>
<proteinExistence type="inferred from homology"/>